<keyword evidence="1" id="KW-1133">Transmembrane helix</keyword>
<evidence type="ECO:0000313" key="2">
    <source>
        <dbReference type="EMBL" id="SUZ84608.1"/>
    </source>
</evidence>
<feature type="non-terminal residue" evidence="2">
    <location>
        <position position="1"/>
    </location>
</feature>
<sequence length="85" mass="9534">VVCFCAFFEGTSIHYWSMLSCFLVSLAGPRAMLGYELRQARKGATVVADSCAAEWLARATNLYQTENEYVCLNLSMKPRSLEQSQ</sequence>
<evidence type="ECO:0000256" key="1">
    <source>
        <dbReference type="SAM" id="Phobius"/>
    </source>
</evidence>
<gene>
    <name evidence="2" type="ORF">METZ01_LOCUS37462</name>
</gene>
<dbReference type="EMBL" id="UINC01001598">
    <property type="protein sequence ID" value="SUZ84608.1"/>
    <property type="molecule type" value="Genomic_DNA"/>
</dbReference>
<keyword evidence="1" id="KW-0472">Membrane</keyword>
<feature type="transmembrane region" description="Helical" evidence="1">
    <location>
        <begin position="13"/>
        <end position="33"/>
    </location>
</feature>
<accession>A0A381R189</accession>
<name>A0A381R189_9ZZZZ</name>
<organism evidence="2">
    <name type="scientific">marine metagenome</name>
    <dbReference type="NCBI Taxonomy" id="408172"/>
    <lineage>
        <taxon>unclassified sequences</taxon>
        <taxon>metagenomes</taxon>
        <taxon>ecological metagenomes</taxon>
    </lineage>
</organism>
<reference evidence="2" key="1">
    <citation type="submission" date="2018-05" db="EMBL/GenBank/DDBJ databases">
        <authorList>
            <person name="Lanie J.A."/>
            <person name="Ng W.-L."/>
            <person name="Kazmierczak K.M."/>
            <person name="Andrzejewski T.M."/>
            <person name="Davidsen T.M."/>
            <person name="Wayne K.J."/>
            <person name="Tettelin H."/>
            <person name="Glass J.I."/>
            <person name="Rusch D."/>
            <person name="Podicherti R."/>
            <person name="Tsui H.-C.T."/>
            <person name="Winkler M.E."/>
        </authorList>
    </citation>
    <scope>NUCLEOTIDE SEQUENCE</scope>
</reference>
<dbReference type="AlphaFoldDB" id="A0A381R189"/>
<proteinExistence type="predicted"/>
<protein>
    <submittedName>
        <fullName evidence="2">Uncharacterized protein</fullName>
    </submittedName>
</protein>
<keyword evidence="1" id="KW-0812">Transmembrane</keyword>